<reference evidence="2" key="2">
    <citation type="submission" date="2020-10" db="EMBL/GenBank/DDBJ databases">
        <authorList>
            <person name="Peck L.D."/>
            <person name="Nowell R.W."/>
            <person name="Flood J."/>
            <person name="Ryan M.J."/>
            <person name="Barraclough T.G."/>
        </authorList>
    </citation>
    <scope>NUCLEOTIDE SEQUENCE</scope>
    <source>
        <strain evidence="2">IMI 127659i</strain>
    </source>
</reference>
<evidence type="ECO:0000256" key="1">
    <source>
        <dbReference type="SAM" id="MobiDB-lite"/>
    </source>
</evidence>
<proteinExistence type="predicted"/>
<comment type="caution">
    <text evidence="2">The sequence shown here is derived from an EMBL/GenBank/DDBJ whole genome shotgun (WGS) entry which is preliminary data.</text>
</comment>
<dbReference type="Proteomes" id="UP000750502">
    <property type="component" value="Unassembled WGS sequence"/>
</dbReference>
<dbReference type="AlphaFoldDB" id="A0A9P7HC02"/>
<feature type="compositionally biased region" description="Low complexity" evidence="1">
    <location>
        <begin position="271"/>
        <end position="287"/>
    </location>
</feature>
<evidence type="ECO:0000313" key="2">
    <source>
        <dbReference type="EMBL" id="KAG5758030.1"/>
    </source>
</evidence>
<accession>A0A9P7HC02</accession>
<dbReference type="OrthoDB" id="4957278at2759"/>
<evidence type="ECO:0000313" key="3">
    <source>
        <dbReference type="Proteomes" id="UP000750502"/>
    </source>
</evidence>
<name>A0A9P7HC02_9HYPO</name>
<feature type="compositionally biased region" description="Acidic residues" evidence="1">
    <location>
        <begin position="229"/>
        <end position="241"/>
    </location>
</feature>
<feature type="compositionally biased region" description="Polar residues" evidence="1">
    <location>
        <begin position="288"/>
        <end position="304"/>
    </location>
</feature>
<organism evidence="2 3">
    <name type="scientific">Fusarium xylarioides</name>
    <dbReference type="NCBI Taxonomy" id="221167"/>
    <lineage>
        <taxon>Eukaryota</taxon>
        <taxon>Fungi</taxon>
        <taxon>Dikarya</taxon>
        <taxon>Ascomycota</taxon>
        <taxon>Pezizomycotina</taxon>
        <taxon>Sordariomycetes</taxon>
        <taxon>Hypocreomycetidae</taxon>
        <taxon>Hypocreales</taxon>
        <taxon>Nectriaceae</taxon>
        <taxon>Fusarium</taxon>
        <taxon>Fusarium fujikuroi species complex</taxon>
    </lineage>
</organism>
<dbReference type="EMBL" id="JADFTT010000916">
    <property type="protein sequence ID" value="KAG5758030.1"/>
    <property type="molecule type" value="Genomic_DNA"/>
</dbReference>
<reference evidence="2" key="1">
    <citation type="journal article" date="2020" name="bioRxiv">
        <title>Historical genomics reveals the evolutionary mechanisms behind multiple outbreaks of the host-specific coffee wilt pathogen Fusarium xylarioides.</title>
        <authorList>
            <person name="Peck D."/>
            <person name="Nowell R.W."/>
            <person name="Flood J."/>
            <person name="Ryan M.J."/>
            <person name="Barraclough T.G."/>
        </authorList>
    </citation>
    <scope>NUCLEOTIDE SEQUENCE</scope>
    <source>
        <strain evidence="2">IMI 127659i</strain>
    </source>
</reference>
<feature type="region of interest" description="Disordered" evidence="1">
    <location>
        <begin position="229"/>
        <end position="347"/>
    </location>
</feature>
<evidence type="ECO:0008006" key="4">
    <source>
        <dbReference type="Google" id="ProtNLM"/>
    </source>
</evidence>
<gene>
    <name evidence="2" type="ORF">H9Q72_013829</name>
</gene>
<feature type="compositionally biased region" description="Basic residues" evidence="1">
    <location>
        <begin position="48"/>
        <end position="65"/>
    </location>
</feature>
<sequence>MMPASSQQSIPPPARPEEEISTASESEAEEEIEVPASQPAPSQSLPVRRLRARQNASKKKTRRAPRKDVQKHGSKARWTGAEIQYLLESYGAKKVSGELENEKTQLMKVIHTNIGCELTERFAPHVFDQVKVSRKLGELLRNWKAFLAIMRETSGAGYDHELGIITTTDENWDRWLKKHGVGASAIKRNGLQNLDLYQRAFDGVQEVGLTALEVTDITGLLTLRNDMEESQMDSQMDEDLELNSQPSAHEAAQRDAHTLPSPSPFREVTATPLPSSSQTSQLTSSPSGRPSLQVTSNSRDSQSPLRVRRPHRPVDPQAGSIEKAVSKLVTSRERSRRPIGADDTQSAVQDVQRRFLERADEGEIETFFDWLLGDSMRAVFYNTLNERMKERLFCTKSGCLVLRSQQEDLEMTQDTEFNL</sequence>
<feature type="region of interest" description="Disordered" evidence="1">
    <location>
        <begin position="1"/>
        <end position="75"/>
    </location>
</feature>
<keyword evidence="3" id="KW-1185">Reference proteome</keyword>
<feature type="compositionally biased region" description="Low complexity" evidence="1">
    <location>
        <begin position="35"/>
        <end position="44"/>
    </location>
</feature>
<protein>
    <recommendedName>
        <fullName evidence="4">Myb/SANT-like domain-containing protein</fullName>
    </recommendedName>
</protein>